<sequence>MSSDVLPPEVLCLVFEHCLPVTPLSFSAAEAPLLLLRISHRWRNICLGTPSLWTDVAFGENGAPQLLEMWLSLSALHPLSIRFWTNDESRATALLQVAVRHRERWKNASLLTPDIATQFLKGKERDFPNLQHIELFGFTGLQRRVIALDVPALTSVHLLRHHLHHPSHHHYLLPWTQLTDLRVSEQARPLTSVAYLHACPNLLHLVHDSPLMDALLVTENPDPLRHEALQSLSTQNEWLLPHLTLPSLKRLELRPAGGVVENISTDNFLPAFLARSACELTSLCLSVNTMGQAAFARILGADATQSVEHLTLAFPNPFDDYLRMLKPSENFLPMLQYLEIEDWMGAGGDHYLALLDLLRSRATAGLRGCKLFLYPRRWQLGPYPARVPSPTVMDVFNELADAGLGIHVETRELLAGEKAPRNIILIDRFPQQLRLHNRELFSS</sequence>
<evidence type="ECO:0000313" key="1">
    <source>
        <dbReference type="EMBL" id="GAT45297.1"/>
    </source>
</evidence>
<dbReference type="EMBL" id="DF841031">
    <property type="protein sequence ID" value="GAT45297.1"/>
    <property type="molecule type" value="Genomic_DNA"/>
</dbReference>
<dbReference type="Gene3D" id="3.80.10.10">
    <property type="entry name" value="Ribonuclease Inhibitor"/>
    <property type="match status" value="1"/>
</dbReference>
<gene>
    <name evidence="1" type="ORF">MCHLO_02883</name>
</gene>
<protein>
    <recommendedName>
        <fullName evidence="3">F-box domain-containing protein</fullName>
    </recommendedName>
</protein>
<evidence type="ECO:0008006" key="3">
    <source>
        <dbReference type="Google" id="ProtNLM"/>
    </source>
</evidence>
<dbReference type="Proteomes" id="UP000815677">
    <property type="component" value="Unassembled WGS sequence"/>
</dbReference>
<dbReference type="InterPro" id="IPR032675">
    <property type="entry name" value="LRR_dom_sf"/>
</dbReference>
<evidence type="ECO:0000313" key="2">
    <source>
        <dbReference type="Proteomes" id="UP000815677"/>
    </source>
</evidence>
<keyword evidence="2" id="KW-1185">Reference proteome</keyword>
<organism evidence="1 2">
    <name type="scientific">Mycena chlorophos</name>
    <name type="common">Agaric fungus</name>
    <name type="synonym">Agaricus chlorophos</name>
    <dbReference type="NCBI Taxonomy" id="658473"/>
    <lineage>
        <taxon>Eukaryota</taxon>
        <taxon>Fungi</taxon>
        <taxon>Dikarya</taxon>
        <taxon>Basidiomycota</taxon>
        <taxon>Agaricomycotina</taxon>
        <taxon>Agaricomycetes</taxon>
        <taxon>Agaricomycetidae</taxon>
        <taxon>Agaricales</taxon>
        <taxon>Marasmiineae</taxon>
        <taxon>Mycenaceae</taxon>
        <taxon>Mycena</taxon>
    </lineage>
</organism>
<name>A0ABQ0L2S3_MYCCL</name>
<dbReference type="SUPFAM" id="SSF52047">
    <property type="entry name" value="RNI-like"/>
    <property type="match status" value="1"/>
</dbReference>
<accession>A0ABQ0L2S3</accession>
<proteinExistence type="predicted"/>
<reference evidence="1" key="1">
    <citation type="submission" date="2014-09" db="EMBL/GenBank/DDBJ databases">
        <title>Genome sequence of the luminous mushroom Mycena chlorophos for searching fungal bioluminescence genes.</title>
        <authorList>
            <person name="Tanaka Y."/>
            <person name="Kasuga D."/>
            <person name="Oba Y."/>
            <person name="Hase S."/>
            <person name="Sato K."/>
            <person name="Oba Y."/>
            <person name="Sakakibara Y."/>
        </authorList>
    </citation>
    <scope>NUCLEOTIDE SEQUENCE</scope>
</reference>